<feature type="compositionally biased region" description="Polar residues" evidence="2">
    <location>
        <begin position="480"/>
        <end position="496"/>
    </location>
</feature>
<evidence type="ECO:0000313" key="3">
    <source>
        <dbReference type="EMBL" id="GJT45400.1"/>
    </source>
</evidence>
<proteinExistence type="predicted"/>
<feature type="compositionally biased region" description="Polar residues" evidence="2">
    <location>
        <begin position="420"/>
        <end position="441"/>
    </location>
</feature>
<dbReference type="EMBL" id="BQNB010015898">
    <property type="protein sequence ID" value="GJT45400.1"/>
    <property type="molecule type" value="Genomic_DNA"/>
</dbReference>
<dbReference type="Proteomes" id="UP001151760">
    <property type="component" value="Unassembled WGS sequence"/>
</dbReference>
<organism evidence="3 4">
    <name type="scientific">Tanacetum coccineum</name>
    <dbReference type="NCBI Taxonomy" id="301880"/>
    <lineage>
        <taxon>Eukaryota</taxon>
        <taxon>Viridiplantae</taxon>
        <taxon>Streptophyta</taxon>
        <taxon>Embryophyta</taxon>
        <taxon>Tracheophyta</taxon>
        <taxon>Spermatophyta</taxon>
        <taxon>Magnoliopsida</taxon>
        <taxon>eudicotyledons</taxon>
        <taxon>Gunneridae</taxon>
        <taxon>Pentapetalae</taxon>
        <taxon>asterids</taxon>
        <taxon>campanulids</taxon>
        <taxon>Asterales</taxon>
        <taxon>Asteraceae</taxon>
        <taxon>Asteroideae</taxon>
        <taxon>Anthemideae</taxon>
        <taxon>Anthemidinae</taxon>
        <taxon>Tanacetum</taxon>
    </lineage>
</organism>
<evidence type="ECO:0000256" key="1">
    <source>
        <dbReference type="SAM" id="Coils"/>
    </source>
</evidence>
<reference evidence="3" key="1">
    <citation type="journal article" date="2022" name="Int. J. Mol. Sci.">
        <title>Draft Genome of Tanacetum Coccineum: Genomic Comparison of Closely Related Tanacetum-Family Plants.</title>
        <authorList>
            <person name="Yamashiro T."/>
            <person name="Shiraishi A."/>
            <person name="Nakayama K."/>
            <person name="Satake H."/>
        </authorList>
    </citation>
    <scope>NUCLEOTIDE SEQUENCE</scope>
</reference>
<reference evidence="3" key="2">
    <citation type="submission" date="2022-01" db="EMBL/GenBank/DDBJ databases">
        <authorList>
            <person name="Yamashiro T."/>
            <person name="Shiraishi A."/>
            <person name="Satake H."/>
            <person name="Nakayama K."/>
        </authorList>
    </citation>
    <scope>NUCLEOTIDE SEQUENCE</scope>
</reference>
<accession>A0ABQ5E1S1</accession>
<gene>
    <name evidence="3" type="ORF">Tco_0954115</name>
</gene>
<name>A0ABQ5E1S1_9ASTR</name>
<protein>
    <submittedName>
        <fullName evidence="3">Retrovirus-related pol polyprotein from transposon TNT 1-94</fullName>
    </submittedName>
</protein>
<sequence>MLMMEAQENGVVLDEEQLLFIVGGQTNTFDDDVDEALVQDLALNEDHGISVISRPILMKLDPHMIRHIYLSHEKSKTNHAPAVVHDLEDTLEIAEKTRKKMLEKMKSPLCVEKRVKISPPNYSKENYLATFTPQRHLTPKHIFWSSNISILKPISEMTVHPPNTPAKLVPRVLPTKRQARCLELEAEISKFKHKIEKDDHSEMIKHFSNLEDAPEFDSFFKINKMKAKDNTIRNLKVQISQMNERHSEADRILDIKALDSQNTELTEKITRARTIEKTTSLLTENENLKAHLKGKMKCVIMNVVKPKVLAHGVSSFTEASGLKPRSNTKNNRTLPAKTDNKKKVEDHPRNNKSCCYCLLHPKRSLIHTRHNKTPYELVHGKKPDLTFLRIFGALCYPTNDSEDLGKLKAKADIGIFVSTPSSTTIDQDAPTTSHSPSSSEVQPPISHQGVAAGPTFKDNPFAQAENDPFVNPFAPEPSFKESSSGDVGTAESNQVIQPHDHLRKWTKDHSMDNVIGNPSRPVSTRKQLANNALWCFYHFVLSKFKPKNFKTAVTEPFWFEAMQVEIHEFDRLQARLVAKGYRQEKSIDFEESLAPVARIEAIESSLQMPPART</sequence>
<keyword evidence="1" id="KW-0175">Coiled coil</keyword>
<comment type="caution">
    <text evidence="3">The sequence shown here is derived from an EMBL/GenBank/DDBJ whole genome shotgun (WGS) entry which is preliminary data.</text>
</comment>
<feature type="coiled-coil region" evidence="1">
    <location>
        <begin position="225"/>
        <end position="252"/>
    </location>
</feature>
<keyword evidence="4" id="KW-1185">Reference proteome</keyword>
<feature type="region of interest" description="Disordered" evidence="2">
    <location>
        <begin position="420"/>
        <end position="498"/>
    </location>
</feature>
<evidence type="ECO:0000313" key="4">
    <source>
        <dbReference type="Proteomes" id="UP001151760"/>
    </source>
</evidence>
<evidence type="ECO:0000256" key="2">
    <source>
        <dbReference type="SAM" id="MobiDB-lite"/>
    </source>
</evidence>
<feature type="region of interest" description="Disordered" evidence="2">
    <location>
        <begin position="318"/>
        <end position="346"/>
    </location>
</feature>